<organism evidence="3 4">
    <name type="scientific">Papaver atlanticum</name>
    <dbReference type="NCBI Taxonomy" id="357466"/>
    <lineage>
        <taxon>Eukaryota</taxon>
        <taxon>Viridiplantae</taxon>
        <taxon>Streptophyta</taxon>
        <taxon>Embryophyta</taxon>
        <taxon>Tracheophyta</taxon>
        <taxon>Spermatophyta</taxon>
        <taxon>Magnoliopsida</taxon>
        <taxon>Ranunculales</taxon>
        <taxon>Papaveraceae</taxon>
        <taxon>Papaveroideae</taxon>
        <taxon>Papaver</taxon>
    </lineage>
</organism>
<comment type="caution">
    <text evidence="3">The sequence shown here is derived from an EMBL/GenBank/DDBJ whole genome shotgun (WGS) entry which is preliminary data.</text>
</comment>
<feature type="region of interest" description="Disordered" evidence="1">
    <location>
        <begin position="155"/>
        <end position="185"/>
    </location>
</feature>
<dbReference type="PANTHER" id="PTHR47762:SF2">
    <property type="entry name" value="OS04G0640800 PROTEIN"/>
    <property type="match status" value="1"/>
</dbReference>
<evidence type="ECO:0000313" key="3">
    <source>
        <dbReference type="EMBL" id="KAI3919914.1"/>
    </source>
</evidence>
<feature type="region of interest" description="Disordered" evidence="1">
    <location>
        <begin position="106"/>
        <end position="141"/>
    </location>
</feature>
<feature type="compositionally biased region" description="Basic residues" evidence="1">
    <location>
        <begin position="166"/>
        <end position="175"/>
    </location>
</feature>
<evidence type="ECO:0000313" key="4">
    <source>
        <dbReference type="Proteomes" id="UP001202328"/>
    </source>
</evidence>
<dbReference type="GO" id="GO:0005737">
    <property type="term" value="C:cytoplasm"/>
    <property type="evidence" value="ECO:0007669"/>
    <property type="project" value="InterPro"/>
</dbReference>
<dbReference type="AlphaFoldDB" id="A0AAD4ST94"/>
<protein>
    <recommendedName>
        <fullName evidence="2">Programmed cell death protein 2 C-terminal domain-containing protein</fullName>
    </recommendedName>
</protein>
<dbReference type="PANTHER" id="PTHR47762">
    <property type="entry name" value="OSJNBB0079B02.4 PROTEIN"/>
    <property type="match status" value="1"/>
</dbReference>
<dbReference type="EMBL" id="JAJJMB010008870">
    <property type="protein sequence ID" value="KAI3919914.1"/>
    <property type="molecule type" value="Genomic_DNA"/>
</dbReference>
<keyword evidence="4" id="KW-1185">Reference proteome</keyword>
<reference evidence="3" key="1">
    <citation type="submission" date="2022-04" db="EMBL/GenBank/DDBJ databases">
        <title>A functionally conserved STORR gene fusion in Papaver species that diverged 16.8 million years ago.</title>
        <authorList>
            <person name="Catania T."/>
        </authorList>
    </citation>
    <scope>NUCLEOTIDE SEQUENCE</scope>
    <source>
        <strain evidence="3">S-188037</strain>
    </source>
</reference>
<gene>
    <name evidence="3" type="ORF">MKW98_001170</name>
</gene>
<feature type="compositionally biased region" description="Polar residues" evidence="1">
    <location>
        <begin position="155"/>
        <end position="165"/>
    </location>
</feature>
<feature type="domain" description="Programmed cell death protein 2 C-terminal" evidence="2">
    <location>
        <begin position="250"/>
        <end position="362"/>
    </location>
</feature>
<dbReference type="Pfam" id="PF04194">
    <property type="entry name" value="PDCD2_C"/>
    <property type="match status" value="1"/>
</dbReference>
<feature type="compositionally biased region" description="Polar residues" evidence="1">
    <location>
        <begin position="113"/>
        <end position="127"/>
    </location>
</feature>
<dbReference type="Proteomes" id="UP001202328">
    <property type="component" value="Unassembled WGS sequence"/>
</dbReference>
<accession>A0AAD4ST94</accession>
<name>A0AAD4ST94_9MAGN</name>
<sequence length="378" mass="42889">MGEVILGMPGPWAENYCELADHYTTKIGGLPDWPVEVSMRSDLLECRVCGSSMCLVIQLYAPISHASLTIEERILYVFGCVNPKCAHDPLSWRAIRLQKSPNEEELKAPIQEVSPSAASSGPTSKSNYLDLSQNDSDEEDLDDVDLEELGRLLSEASSQASNSKKQNGHQQKRNHQQPESVRKIRLAEADRPVIPCFYIYSQKESSSGDVGNVGTSLASLNLTENRNEDHNEEEAWEEEGYEYDRALHVDRTYLKFIKRMNAFPEQCFRYSYGGKPLLATREIEKPGKCVICDGPQHYEMQLMPPLLFFLREACDSSTQYPEDWNWMTLITYTCSKSCFSQLDEKKSSRYGWTVAEEYVVLQFEEPLQLPSGAGYLSK</sequence>
<evidence type="ECO:0000256" key="1">
    <source>
        <dbReference type="SAM" id="MobiDB-lite"/>
    </source>
</evidence>
<evidence type="ECO:0000259" key="2">
    <source>
        <dbReference type="Pfam" id="PF04194"/>
    </source>
</evidence>
<proteinExistence type="predicted"/>
<dbReference type="InterPro" id="IPR007320">
    <property type="entry name" value="PDCD2_C"/>
</dbReference>